<comment type="caution">
    <text evidence="10">The sequence shown here is derived from an EMBL/GenBank/DDBJ whole genome shotgun (WGS) entry which is preliminary data.</text>
</comment>
<dbReference type="InterPro" id="IPR011006">
    <property type="entry name" value="CheY-like_superfamily"/>
</dbReference>
<dbReference type="Gene3D" id="3.40.50.2300">
    <property type="match status" value="1"/>
</dbReference>
<evidence type="ECO:0000256" key="4">
    <source>
        <dbReference type="ARBA" id="ARBA00023163"/>
    </source>
</evidence>
<organism evidence="10 11">
    <name type="scientific">Roseburia zhanii</name>
    <dbReference type="NCBI Taxonomy" id="2763064"/>
    <lineage>
        <taxon>Bacteria</taxon>
        <taxon>Bacillati</taxon>
        <taxon>Bacillota</taxon>
        <taxon>Clostridia</taxon>
        <taxon>Lachnospirales</taxon>
        <taxon>Lachnospiraceae</taxon>
        <taxon>Roseburia</taxon>
    </lineage>
</organism>
<dbReference type="RefSeq" id="WP_186866062.1">
    <property type="nucleotide sequence ID" value="NZ_JACOPH010000001.1"/>
</dbReference>
<feature type="domain" description="Response regulatory" evidence="9">
    <location>
        <begin position="6"/>
        <end position="122"/>
    </location>
</feature>
<evidence type="ECO:0000259" key="9">
    <source>
        <dbReference type="PROSITE" id="PS50110"/>
    </source>
</evidence>
<dbReference type="GO" id="GO:0000160">
    <property type="term" value="P:phosphorelay signal transduction system"/>
    <property type="evidence" value="ECO:0007669"/>
    <property type="project" value="InterPro"/>
</dbReference>
<keyword evidence="2" id="KW-0805">Transcription regulation</keyword>
<feature type="coiled-coil region" evidence="7">
    <location>
        <begin position="111"/>
        <end position="138"/>
    </location>
</feature>
<dbReference type="PROSITE" id="PS00041">
    <property type="entry name" value="HTH_ARAC_FAMILY_1"/>
    <property type="match status" value="1"/>
</dbReference>
<dbReference type="Proteomes" id="UP000606720">
    <property type="component" value="Unassembled WGS sequence"/>
</dbReference>
<keyword evidence="11" id="KW-1185">Reference proteome</keyword>
<dbReference type="Pfam" id="PF00072">
    <property type="entry name" value="Response_reg"/>
    <property type="match status" value="1"/>
</dbReference>
<evidence type="ECO:0000313" key="11">
    <source>
        <dbReference type="Proteomes" id="UP000606720"/>
    </source>
</evidence>
<dbReference type="SUPFAM" id="SSF46689">
    <property type="entry name" value="Homeodomain-like"/>
    <property type="match status" value="2"/>
</dbReference>
<dbReference type="PROSITE" id="PS01124">
    <property type="entry name" value="HTH_ARAC_FAMILY_2"/>
    <property type="match status" value="1"/>
</dbReference>
<reference evidence="10" key="1">
    <citation type="submission" date="2020-08" db="EMBL/GenBank/DDBJ databases">
        <title>Genome public.</title>
        <authorList>
            <person name="Liu C."/>
            <person name="Sun Q."/>
        </authorList>
    </citation>
    <scope>NUCLEOTIDE SEQUENCE</scope>
    <source>
        <strain evidence="10">BX1005</strain>
    </source>
</reference>
<evidence type="ECO:0000256" key="3">
    <source>
        <dbReference type="ARBA" id="ARBA00023125"/>
    </source>
</evidence>
<dbReference type="Pfam" id="PF12833">
    <property type="entry name" value="HTH_18"/>
    <property type="match status" value="1"/>
</dbReference>
<dbReference type="CDD" id="cd17536">
    <property type="entry name" value="REC_YesN-like"/>
    <property type="match status" value="1"/>
</dbReference>
<keyword evidence="4" id="KW-0804">Transcription</keyword>
<evidence type="ECO:0000256" key="6">
    <source>
        <dbReference type="PROSITE-ProRule" id="PRU00169"/>
    </source>
</evidence>
<protein>
    <recommendedName>
        <fullName evidence="1">Stage 0 sporulation protein A homolog</fullName>
    </recommendedName>
</protein>
<dbReference type="GO" id="GO:0003700">
    <property type="term" value="F:DNA-binding transcription factor activity"/>
    <property type="evidence" value="ECO:0007669"/>
    <property type="project" value="InterPro"/>
</dbReference>
<comment type="function">
    <text evidence="5">May play the central regulatory role in sporulation. It may be an element of the effector pathway responsible for the activation of sporulation genes in response to nutritional stress. Spo0A may act in concert with spo0H (a sigma factor) to control the expression of some genes that are critical to the sporulation process.</text>
</comment>
<keyword evidence="6" id="KW-0597">Phosphoprotein</keyword>
<dbReference type="InterPro" id="IPR018062">
    <property type="entry name" value="HTH_AraC-typ_CS"/>
</dbReference>
<evidence type="ECO:0000256" key="7">
    <source>
        <dbReference type="SAM" id="Coils"/>
    </source>
</evidence>
<feature type="domain" description="HTH araC/xylS-type" evidence="8">
    <location>
        <begin position="386"/>
        <end position="484"/>
    </location>
</feature>
<dbReference type="PANTHER" id="PTHR43280">
    <property type="entry name" value="ARAC-FAMILY TRANSCRIPTIONAL REGULATOR"/>
    <property type="match status" value="1"/>
</dbReference>
<gene>
    <name evidence="10" type="ORF">H8S17_02350</name>
</gene>
<dbReference type="InterPro" id="IPR018060">
    <property type="entry name" value="HTH_AraC"/>
</dbReference>
<proteinExistence type="predicted"/>
<dbReference type="SMART" id="SM00448">
    <property type="entry name" value="REC"/>
    <property type="match status" value="1"/>
</dbReference>
<name>A0A923RRX5_9FIRM</name>
<keyword evidence="3" id="KW-0238">DNA-binding</keyword>
<dbReference type="SMART" id="SM00342">
    <property type="entry name" value="HTH_ARAC"/>
    <property type="match status" value="1"/>
</dbReference>
<dbReference type="PROSITE" id="PS50110">
    <property type="entry name" value="RESPONSE_REGULATORY"/>
    <property type="match status" value="1"/>
</dbReference>
<evidence type="ECO:0000313" key="10">
    <source>
        <dbReference type="EMBL" id="MBC5713061.1"/>
    </source>
</evidence>
<dbReference type="SUPFAM" id="SSF52172">
    <property type="entry name" value="CheY-like"/>
    <property type="match status" value="1"/>
</dbReference>
<dbReference type="InterPro" id="IPR009057">
    <property type="entry name" value="Homeodomain-like_sf"/>
</dbReference>
<dbReference type="InterPro" id="IPR020449">
    <property type="entry name" value="Tscrpt_reg_AraC-type_HTH"/>
</dbReference>
<dbReference type="EMBL" id="JACOPH010000001">
    <property type="protein sequence ID" value="MBC5713061.1"/>
    <property type="molecule type" value="Genomic_DNA"/>
</dbReference>
<dbReference type="PANTHER" id="PTHR43280:SF28">
    <property type="entry name" value="HTH-TYPE TRANSCRIPTIONAL ACTIVATOR RHAS"/>
    <property type="match status" value="1"/>
</dbReference>
<dbReference type="PRINTS" id="PR00032">
    <property type="entry name" value="HTHARAC"/>
</dbReference>
<dbReference type="GO" id="GO:0043565">
    <property type="term" value="F:sequence-specific DNA binding"/>
    <property type="evidence" value="ECO:0007669"/>
    <property type="project" value="InterPro"/>
</dbReference>
<evidence type="ECO:0000259" key="8">
    <source>
        <dbReference type="PROSITE" id="PS01124"/>
    </source>
</evidence>
<keyword evidence="7" id="KW-0175">Coiled coil</keyword>
<dbReference type="AlphaFoldDB" id="A0A923RRX5"/>
<evidence type="ECO:0000256" key="5">
    <source>
        <dbReference type="ARBA" id="ARBA00024867"/>
    </source>
</evidence>
<dbReference type="Gene3D" id="1.10.10.60">
    <property type="entry name" value="Homeodomain-like"/>
    <property type="match status" value="2"/>
</dbReference>
<dbReference type="InterPro" id="IPR001789">
    <property type="entry name" value="Sig_transdc_resp-reg_receiver"/>
</dbReference>
<sequence length="490" mass="56770">MEHKYKVLVAEDEPLILAGLKFYVEEWGYASAIEEAHNGKVALEKCYSFAPDIIVSDIRMPGMDGLTMLQEIRKTGLKTKVIYYSGYAEFEYAREAIRLGAFDYLLKPIIQDKLYEVLDNAAAEIDAEEEQHLEIGRKRERMEVVCEFLWSGSNISFDEFQEDMAIEFPKDQFQVLVLENTSSGQKIITEQIYGSFGDIYYCRIMLGSNKMLLILNVDQALQKEDALKTAELILGTNLKGGVSRSAGRKSKAAALMEEAEAAFATEELMEETQIVMYQPLNENAGFYKKRILNGISENDIEKVHGMIGYLWDMMQKEELMLTHIMDIYNELVTLLSEKDPYYEQYEKMDVNYIREVVHTKAEFYLFFMNLIKEKNVEFCNTEMTVDQVIQEIDDNYQTELTLSSLCEKYHISISYLSTMIKKKTRHTFTEYLTSIRIEHAKKLLTEGKLTVGQVTELVGYNDYFYFTKLFKKYVGVTPSKYRKMSTDNNQ</sequence>
<accession>A0A923RRX5</accession>
<evidence type="ECO:0000256" key="2">
    <source>
        <dbReference type="ARBA" id="ARBA00023015"/>
    </source>
</evidence>
<evidence type="ECO:0000256" key="1">
    <source>
        <dbReference type="ARBA" id="ARBA00018672"/>
    </source>
</evidence>
<feature type="modified residue" description="4-aspartylphosphate" evidence="6">
    <location>
        <position position="57"/>
    </location>
</feature>